<dbReference type="PANTHER" id="PTHR44042">
    <property type="entry name" value="DUPLICATED HOMEODOMAIN-LIKE SUPERFAMILY PROTEIN-RELATED"/>
    <property type="match status" value="1"/>
</dbReference>
<keyword evidence="4" id="KW-0539">Nucleus</keyword>
<dbReference type="InterPro" id="IPR001005">
    <property type="entry name" value="SANT/Myb"/>
</dbReference>
<comment type="subcellular location">
    <subcellularLocation>
        <location evidence="1">Nucleus</location>
    </subcellularLocation>
</comment>
<keyword evidence="2" id="KW-0805">Transcription regulation</keyword>
<evidence type="ECO:0000313" key="7">
    <source>
        <dbReference type="Proteomes" id="UP000729402"/>
    </source>
</evidence>
<dbReference type="AlphaFoldDB" id="A0A8J5RCL5"/>
<reference evidence="6" key="1">
    <citation type="journal article" date="2021" name="bioRxiv">
        <title>Whole Genome Assembly and Annotation of Northern Wild Rice, Zizania palustris L., Supports a Whole Genome Duplication in the Zizania Genus.</title>
        <authorList>
            <person name="Haas M."/>
            <person name="Kono T."/>
            <person name="Macchietto M."/>
            <person name="Millas R."/>
            <person name="McGilp L."/>
            <person name="Shao M."/>
            <person name="Duquette J."/>
            <person name="Hirsch C.N."/>
            <person name="Kimball J."/>
        </authorList>
    </citation>
    <scope>NUCLEOTIDE SEQUENCE</scope>
    <source>
        <tissue evidence="6">Fresh leaf tissue</tissue>
    </source>
</reference>
<dbReference type="CDD" id="cd00167">
    <property type="entry name" value="SANT"/>
    <property type="match status" value="1"/>
</dbReference>
<accession>A0A8J5RCL5</accession>
<evidence type="ECO:0000259" key="5">
    <source>
        <dbReference type="PROSITE" id="PS50090"/>
    </source>
</evidence>
<evidence type="ECO:0000256" key="2">
    <source>
        <dbReference type="ARBA" id="ARBA00023015"/>
    </source>
</evidence>
<dbReference type="EMBL" id="JAAALK010000290">
    <property type="protein sequence ID" value="KAG8047082.1"/>
    <property type="molecule type" value="Genomic_DNA"/>
</dbReference>
<protein>
    <recommendedName>
        <fullName evidence="5">Myb-like domain-containing protein</fullName>
    </recommendedName>
</protein>
<name>A0A8J5RCL5_ZIZPA</name>
<keyword evidence="3" id="KW-0804">Transcription</keyword>
<dbReference type="PROSITE" id="PS50090">
    <property type="entry name" value="MYB_LIKE"/>
    <property type="match status" value="1"/>
</dbReference>
<sequence>MTSIKALVSPSLQPLRLLHRAAGVTPPPPPRRCCRTHAAPVLPPPSVAPVLPLPSAAEAFREALLFPYFGGQPYWLRGAGVEAWTAEENKVFEKALARIDRDALNRWELVAAMLPRKTVLDVVNHYKDLENDNGSIEAGLVPFSHYNSLSTMSAFTLQDWDSSDDGFRRGCYLKRGRTPDQERKKGVPWTEEEHK</sequence>
<organism evidence="6 7">
    <name type="scientific">Zizania palustris</name>
    <name type="common">Northern wild rice</name>
    <dbReference type="NCBI Taxonomy" id="103762"/>
    <lineage>
        <taxon>Eukaryota</taxon>
        <taxon>Viridiplantae</taxon>
        <taxon>Streptophyta</taxon>
        <taxon>Embryophyta</taxon>
        <taxon>Tracheophyta</taxon>
        <taxon>Spermatophyta</taxon>
        <taxon>Magnoliopsida</taxon>
        <taxon>Liliopsida</taxon>
        <taxon>Poales</taxon>
        <taxon>Poaceae</taxon>
        <taxon>BOP clade</taxon>
        <taxon>Oryzoideae</taxon>
        <taxon>Oryzeae</taxon>
        <taxon>Zizaniinae</taxon>
        <taxon>Zizania</taxon>
    </lineage>
</organism>
<gene>
    <name evidence="6" type="ORF">GUJ93_ZPchr0008g11424</name>
</gene>
<proteinExistence type="predicted"/>
<keyword evidence="7" id="KW-1185">Reference proteome</keyword>
<dbReference type="SMART" id="SM00717">
    <property type="entry name" value="SANT"/>
    <property type="match status" value="1"/>
</dbReference>
<dbReference type="GO" id="GO:0005634">
    <property type="term" value="C:nucleus"/>
    <property type="evidence" value="ECO:0007669"/>
    <property type="project" value="UniProtKB-SubCell"/>
</dbReference>
<evidence type="ECO:0000256" key="1">
    <source>
        <dbReference type="ARBA" id="ARBA00004123"/>
    </source>
</evidence>
<evidence type="ECO:0000256" key="4">
    <source>
        <dbReference type="ARBA" id="ARBA00023242"/>
    </source>
</evidence>
<dbReference type="FunFam" id="1.10.10.60:FF:000154">
    <property type="entry name" value="Transcription factor SRM1"/>
    <property type="match status" value="1"/>
</dbReference>
<dbReference type="Proteomes" id="UP000729402">
    <property type="component" value="Unassembled WGS sequence"/>
</dbReference>
<reference evidence="6" key="2">
    <citation type="submission" date="2021-02" db="EMBL/GenBank/DDBJ databases">
        <authorList>
            <person name="Kimball J.A."/>
            <person name="Haas M.W."/>
            <person name="Macchietto M."/>
            <person name="Kono T."/>
            <person name="Duquette J."/>
            <person name="Shao M."/>
        </authorList>
    </citation>
    <scope>NUCLEOTIDE SEQUENCE</scope>
    <source>
        <tissue evidence="6">Fresh leaf tissue</tissue>
    </source>
</reference>
<dbReference type="PANTHER" id="PTHR44042:SF51">
    <property type="entry name" value="MYB TRANSCRIPTION FACTOR"/>
    <property type="match status" value="1"/>
</dbReference>
<evidence type="ECO:0000313" key="6">
    <source>
        <dbReference type="EMBL" id="KAG8047082.1"/>
    </source>
</evidence>
<feature type="domain" description="Myb-like" evidence="5">
    <location>
        <begin position="84"/>
        <end position="130"/>
    </location>
</feature>
<dbReference type="Pfam" id="PF00249">
    <property type="entry name" value="Myb_DNA-binding"/>
    <property type="match status" value="1"/>
</dbReference>
<evidence type="ECO:0000256" key="3">
    <source>
        <dbReference type="ARBA" id="ARBA00023163"/>
    </source>
</evidence>
<comment type="caution">
    <text evidence="6">The sequence shown here is derived from an EMBL/GenBank/DDBJ whole genome shotgun (WGS) entry which is preliminary data.</text>
</comment>
<dbReference type="OrthoDB" id="118550at2759"/>